<accession>A0A7Y6IGL8</accession>
<reference evidence="1 2" key="1">
    <citation type="submission" date="2020-06" db="EMBL/GenBank/DDBJ databases">
        <title>Nonomuraea sp. SMC257, a novel actinomycete isolated from soil.</title>
        <authorList>
            <person name="Chanama M."/>
        </authorList>
    </citation>
    <scope>NUCLEOTIDE SEQUENCE [LARGE SCALE GENOMIC DNA]</scope>
    <source>
        <strain evidence="1 2">SMC257</strain>
    </source>
</reference>
<proteinExistence type="predicted"/>
<name>A0A7Y6IGL8_9ACTN</name>
<protein>
    <submittedName>
        <fullName evidence="1">Ankyrin repeat domain-containing protein</fullName>
    </submittedName>
</protein>
<evidence type="ECO:0000313" key="2">
    <source>
        <dbReference type="Proteomes" id="UP000586042"/>
    </source>
</evidence>
<dbReference type="Gene3D" id="1.25.40.20">
    <property type="entry name" value="Ankyrin repeat-containing domain"/>
    <property type="match status" value="1"/>
</dbReference>
<dbReference type="AlphaFoldDB" id="A0A7Y6IGL8"/>
<dbReference type="SUPFAM" id="SSF48403">
    <property type="entry name" value="Ankyrin repeat"/>
    <property type="match status" value="1"/>
</dbReference>
<dbReference type="InterPro" id="IPR036770">
    <property type="entry name" value="Ankyrin_rpt-contain_sf"/>
</dbReference>
<gene>
    <name evidence="1" type="ORF">HTZ77_41805</name>
</gene>
<dbReference type="EMBL" id="JABWGN010000024">
    <property type="protein sequence ID" value="NUW37889.1"/>
    <property type="molecule type" value="Genomic_DNA"/>
</dbReference>
<organism evidence="1 2">
    <name type="scientific">Nonomuraea montanisoli</name>
    <dbReference type="NCBI Taxonomy" id="2741721"/>
    <lineage>
        <taxon>Bacteria</taxon>
        <taxon>Bacillati</taxon>
        <taxon>Actinomycetota</taxon>
        <taxon>Actinomycetes</taxon>
        <taxon>Streptosporangiales</taxon>
        <taxon>Streptosporangiaceae</taxon>
        <taxon>Nonomuraea</taxon>
    </lineage>
</organism>
<sequence>MADVDAEFEGRSALWVAVYEERHDVARALVAAGADPWRPMMSGWSPGRLSLAGPDPDLFEWPAGARGPAELSEDEAALVAEADRLTAVLGGVEHDGFSVACVAGIDAAEAVRRLEATVEVIDPEEFLDEIDPFAEESMRFVGVTDVPGGCVVSQPWGYVPAAPDAMRRLSTGTVCSAMYANPKSGDQGRVARDGEIVDWRLRPGGEPWEEDGPQEVLLSYLYQGNAVAYCCAYVGLRVADERAVIGPPDVWLCLPERDHWT</sequence>
<dbReference type="Proteomes" id="UP000586042">
    <property type="component" value="Unassembled WGS sequence"/>
</dbReference>
<evidence type="ECO:0000313" key="1">
    <source>
        <dbReference type="EMBL" id="NUW37889.1"/>
    </source>
</evidence>
<keyword evidence="2" id="KW-1185">Reference proteome</keyword>
<comment type="caution">
    <text evidence="1">The sequence shown here is derived from an EMBL/GenBank/DDBJ whole genome shotgun (WGS) entry which is preliminary data.</text>
</comment>